<dbReference type="PANTHER" id="PTHR42808">
    <property type="entry name" value="HYDROXYSTEROID DEHYDROGENASE-LIKE PROTEIN 2"/>
    <property type="match status" value="1"/>
</dbReference>
<evidence type="ECO:0000256" key="2">
    <source>
        <dbReference type="ARBA" id="ARBA00006484"/>
    </source>
</evidence>
<keyword evidence="5" id="KW-0576">Peroxisome</keyword>
<dbReference type="InterPro" id="IPR051935">
    <property type="entry name" value="HSDL2"/>
</dbReference>
<dbReference type="OrthoDB" id="9810935at2"/>
<evidence type="ECO:0000256" key="5">
    <source>
        <dbReference type="ARBA" id="ARBA00023140"/>
    </source>
</evidence>
<dbReference type="AlphaFoldDB" id="A0A3N4MDS0"/>
<proteinExistence type="inferred from homology"/>
<keyword evidence="3" id="KW-0521">NADP</keyword>
<evidence type="ECO:0000256" key="1">
    <source>
        <dbReference type="ARBA" id="ARBA00004275"/>
    </source>
</evidence>
<evidence type="ECO:0000256" key="3">
    <source>
        <dbReference type="ARBA" id="ARBA00022857"/>
    </source>
</evidence>
<gene>
    <name evidence="6" type="ORF">EG028_06045</name>
</gene>
<dbReference type="NCBIfam" id="NF006133">
    <property type="entry name" value="PRK08278.1"/>
    <property type="match status" value="1"/>
</dbReference>
<evidence type="ECO:0000313" key="7">
    <source>
        <dbReference type="Proteomes" id="UP000279089"/>
    </source>
</evidence>
<keyword evidence="4" id="KW-0560">Oxidoreductase</keyword>
<dbReference type="FunFam" id="3.40.50.720:FF:000301">
    <property type="entry name" value="Hydroxysteroid dehydrogenase like 2"/>
    <property type="match status" value="1"/>
</dbReference>
<accession>A0A3N4MDS0</accession>
<keyword evidence="7" id="KW-1185">Reference proteome</keyword>
<dbReference type="Gene3D" id="3.40.50.720">
    <property type="entry name" value="NAD(P)-binding Rossmann-like Domain"/>
    <property type="match status" value="1"/>
</dbReference>
<dbReference type="Pfam" id="PF00106">
    <property type="entry name" value="adh_short"/>
    <property type="match status" value="1"/>
</dbReference>
<comment type="similarity">
    <text evidence="2">Belongs to the short-chain dehydrogenases/reductases (SDR) family.</text>
</comment>
<dbReference type="InterPro" id="IPR002347">
    <property type="entry name" value="SDR_fam"/>
</dbReference>
<dbReference type="Proteomes" id="UP000279089">
    <property type="component" value="Unassembled WGS sequence"/>
</dbReference>
<name>A0A3N4MDS0_9BACT</name>
<dbReference type="InterPro" id="IPR036291">
    <property type="entry name" value="NAD(P)-bd_dom_sf"/>
</dbReference>
<dbReference type="PRINTS" id="PR00081">
    <property type="entry name" value="GDHRDH"/>
</dbReference>
<protein>
    <submittedName>
        <fullName evidence="6">NAD(P)-dependent oxidoreductase</fullName>
    </submittedName>
</protein>
<dbReference type="GO" id="GO:0016491">
    <property type="term" value="F:oxidoreductase activity"/>
    <property type="evidence" value="ECO:0007669"/>
    <property type="project" value="UniProtKB-KW"/>
</dbReference>
<dbReference type="PANTHER" id="PTHR42808:SF3">
    <property type="entry name" value="HYDROXYSTEROID DEHYDROGENASE-LIKE PROTEIN 2"/>
    <property type="match status" value="1"/>
</dbReference>
<evidence type="ECO:0000256" key="4">
    <source>
        <dbReference type="ARBA" id="ARBA00023002"/>
    </source>
</evidence>
<sequence>MQFKNRTIFITGASRGIGEAIALKLAAEGANIVIAAKSVTEDPRLGGTIYSAAKAVEAAGGKALPLQVDIRDEAQIQAAVQQVADHFGGIDILINNASAIQLTGTEQTPAKRFDLMYDINVRGTFLMTQHCIPFLKKGVNPHILTLSPPVNLAPQWLGAHVAYTVSKYNMSMFTLGWAEELKKDGVAANSLWPATTIATAAVRNLLGGETLINMSRKPDIVADAVFHILKRPSASCTGNNFTDEDVLRSEGITDFSGYAVVPGGRLQPDLFL</sequence>
<organism evidence="6 7">
    <name type="scientific">Chitinophaga barathri</name>
    <dbReference type="NCBI Taxonomy" id="1647451"/>
    <lineage>
        <taxon>Bacteria</taxon>
        <taxon>Pseudomonadati</taxon>
        <taxon>Bacteroidota</taxon>
        <taxon>Chitinophagia</taxon>
        <taxon>Chitinophagales</taxon>
        <taxon>Chitinophagaceae</taxon>
        <taxon>Chitinophaga</taxon>
    </lineage>
</organism>
<comment type="caution">
    <text evidence="6">The sequence shown here is derived from an EMBL/GenBank/DDBJ whole genome shotgun (WGS) entry which is preliminary data.</text>
</comment>
<dbReference type="SUPFAM" id="SSF51735">
    <property type="entry name" value="NAD(P)-binding Rossmann-fold domains"/>
    <property type="match status" value="1"/>
</dbReference>
<comment type="subcellular location">
    <subcellularLocation>
        <location evidence="1">Peroxisome</location>
    </subcellularLocation>
</comment>
<dbReference type="EMBL" id="RMBX01000003">
    <property type="protein sequence ID" value="RPD41728.1"/>
    <property type="molecule type" value="Genomic_DNA"/>
</dbReference>
<dbReference type="RefSeq" id="WP_120514667.1">
    <property type="nucleotide sequence ID" value="NZ_QXZY01000002.1"/>
</dbReference>
<reference evidence="7" key="1">
    <citation type="submission" date="2018-11" db="EMBL/GenBank/DDBJ databases">
        <title>Chitinophaga lutea sp.nov., isolate from arsenic contaminated soil.</title>
        <authorList>
            <person name="Zong Y."/>
        </authorList>
    </citation>
    <scope>NUCLEOTIDE SEQUENCE [LARGE SCALE GENOMIC DNA]</scope>
    <source>
        <strain evidence="7">YLT18</strain>
    </source>
</reference>
<evidence type="ECO:0000313" key="6">
    <source>
        <dbReference type="EMBL" id="RPD41728.1"/>
    </source>
</evidence>